<dbReference type="InterPro" id="IPR011990">
    <property type="entry name" value="TPR-like_helical_dom_sf"/>
</dbReference>
<evidence type="ECO:0000256" key="3">
    <source>
        <dbReference type="SAM" id="Phobius"/>
    </source>
</evidence>
<keyword evidence="2" id="KW-0175">Coiled coil</keyword>
<evidence type="ECO:0000256" key="2">
    <source>
        <dbReference type="SAM" id="Coils"/>
    </source>
</evidence>
<dbReference type="InterPro" id="IPR030513">
    <property type="entry name" value="Dehydrin_CS"/>
</dbReference>
<accession>A0A5N1IQ32</accession>
<dbReference type="GO" id="GO:0003677">
    <property type="term" value="F:DNA binding"/>
    <property type="evidence" value="ECO:0007669"/>
    <property type="project" value="InterPro"/>
</dbReference>
<dbReference type="GO" id="GO:0006355">
    <property type="term" value="P:regulation of DNA-templated transcription"/>
    <property type="evidence" value="ECO:0007669"/>
    <property type="project" value="InterPro"/>
</dbReference>
<sequence>MSARIAFLLVFLVLPFAVSGQPGFLLNKTYAERSIYLDSTYYSGKILRQDSLTLFPEIEKLARLALANSDEELFLETKLIRYTYYMVGRQPDHPLAEKKLLALREIADEKKIKQLQIRTRDKLAHYYYHIMHKHGPSFENYLAYYQLLKEMPDAALPEKQELIANIGSAYFNFGDNQNARKYFAEAQKLPPSYKKRFPINLQNTLGLIHRSEKRYPEAEKNFRKAYAMALAINDSTWMGIAAGNIGISYFAQGKYDEAIPLLEMDVRESFKASERDNGLHSLLILMKINLLKKNWAILAGQIQQAREVLPHTGNPYQHLKELYPILAQLSAKQGNMYLAYRYTDSASMVKDSLYKRRDAFLLARAENKAELEKYRADVDRLEAQKKFQGLWVNSLLVGVVLLLIIATLVISRQRLLYKQRQGKLQAEKATMEDELQQAAQKLQDFTQSIREKNKLLEQFAADLKQAQSHALATGVLVDQEALLQLQQATILTDDQWEDFRQTFETVHQGFLQRLKEKLPGLSPAETRFMVLSKLELTNKEMAAMLGVSPEAIRLTRHRLRKKLESRGEQSLEELIVSI</sequence>
<evidence type="ECO:0000313" key="4">
    <source>
        <dbReference type="EMBL" id="KAA9325951.1"/>
    </source>
</evidence>
<reference evidence="4 5" key="1">
    <citation type="submission" date="2019-09" db="EMBL/GenBank/DDBJ databases">
        <title>Genome sequence of Adhaeribacter sp. M2.</title>
        <authorList>
            <person name="Srinivasan S."/>
        </authorList>
    </citation>
    <scope>NUCLEOTIDE SEQUENCE [LARGE SCALE GENOMIC DNA]</scope>
    <source>
        <strain evidence="4 5">M2</strain>
    </source>
</reference>
<proteinExistence type="predicted"/>
<dbReference type="SUPFAM" id="SSF48452">
    <property type="entry name" value="TPR-like"/>
    <property type="match status" value="1"/>
</dbReference>
<keyword evidence="5" id="KW-1185">Reference proteome</keyword>
<dbReference type="Pfam" id="PF13181">
    <property type="entry name" value="TPR_8"/>
    <property type="match status" value="1"/>
</dbReference>
<keyword evidence="1" id="KW-0802">TPR repeat</keyword>
<dbReference type="PROSITE" id="PS00823">
    <property type="entry name" value="DEHYDRIN_2"/>
    <property type="match status" value="1"/>
</dbReference>
<gene>
    <name evidence="4" type="ORF">F0P94_16130</name>
</gene>
<name>A0A5N1IQ32_9BACT</name>
<comment type="caution">
    <text evidence="4">The sequence shown here is derived from an EMBL/GenBank/DDBJ whole genome shotgun (WGS) entry which is preliminary data.</text>
</comment>
<organism evidence="4 5">
    <name type="scientific">Adhaeribacter soli</name>
    <dbReference type="NCBI Taxonomy" id="2607655"/>
    <lineage>
        <taxon>Bacteria</taxon>
        <taxon>Pseudomonadati</taxon>
        <taxon>Bacteroidota</taxon>
        <taxon>Cytophagia</taxon>
        <taxon>Cytophagales</taxon>
        <taxon>Hymenobacteraceae</taxon>
        <taxon>Adhaeribacter</taxon>
    </lineage>
</organism>
<dbReference type="Gene3D" id="1.10.10.10">
    <property type="entry name" value="Winged helix-like DNA-binding domain superfamily/Winged helix DNA-binding domain"/>
    <property type="match status" value="1"/>
</dbReference>
<dbReference type="InterPro" id="IPR036388">
    <property type="entry name" value="WH-like_DNA-bd_sf"/>
</dbReference>
<feature type="transmembrane region" description="Helical" evidence="3">
    <location>
        <begin position="390"/>
        <end position="410"/>
    </location>
</feature>
<dbReference type="Gene3D" id="1.25.40.10">
    <property type="entry name" value="Tetratricopeptide repeat domain"/>
    <property type="match status" value="1"/>
</dbReference>
<dbReference type="SUPFAM" id="SSF46894">
    <property type="entry name" value="C-terminal effector domain of the bipartite response regulators"/>
    <property type="match status" value="1"/>
</dbReference>
<keyword evidence="3" id="KW-0472">Membrane</keyword>
<dbReference type="PROSITE" id="PS50005">
    <property type="entry name" value="TPR"/>
    <property type="match status" value="1"/>
</dbReference>
<dbReference type="Pfam" id="PF13424">
    <property type="entry name" value="TPR_12"/>
    <property type="match status" value="1"/>
</dbReference>
<evidence type="ECO:0000256" key="1">
    <source>
        <dbReference type="PROSITE-ProRule" id="PRU00339"/>
    </source>
</evidence>
<dbReference type="AlphaFoldDB" id="A0A5N1IQ32"/>
<keyword evidence="3" id="KW-0812">Transmembrane</keyword>
<feature type="repeat" description="TPR" evidence="1">
    <location>
        <begin position="160"/>
        <end position="193"/>
    </location>
</feature>
<protein>
    <submittedName>
        <fullName evidence="4">Tetratricopeptide repeat protein</fullName>
    </submittedName>
</protein>
<dbReference type="PANTHER" id="PTHR10098">
    <property type="entry name" value="RAPSYN-RELATED"/>
    <property type="match status" value="1"/>
</dbReference>
<dbReference type="InterPro" id="IPR016032">
    <property type="entry name" value="Sig_transdc_resp-reg_C-effctor"/>
</dbReference>
<evidence type="ECO:0000313" key="5">
    <source>
        <dbReference type="Proteomes" id="UP000326570"/>
    </source>
</evidence>
<keyword evidence="3" id="KW-1133">Transmembrane helix</keyword>
<dbReference type="EMBL" id="VTWT01000010">
    <property type="protein sequence ID" value="KAA9325951.1"/>
    <property type="molecule type" value="Genomic_DNA"/>
</dbReference>
<dbReference type="RefSeq" id="WP_150904947.1">
    <property type="nucleotide sequence ID" value="NZ_VTWT01000010.1"/>
</dbReference>
<dbReference type="Proteomes" id="UP000326570">
    <property type="component" value="Unassembled WGS sequence"/>
</dbReference>
<dbReference type="SMART" id="SM00028">
    <property type="entry name" value="TPR"/>
    <property type="match status" value="3"/>
</dbReference>
<feature type="coiled-coil region" evidence="2">
    <location>
        <begin position="421"/>
        <end position="469"/>
    </location>
</feature>
<dbReference type="InterPro" id="IPR019734">
    <property type="entry name" value="TPR_rpt"/>
</dbReference>